<sequence>MEKEEQLKMQKAMARASDRAQLIKSGDALGPVIAGGLVWFLSTEFPNTIRQWSAEAWVIWLILTAGIVLGVRKMADRELEKTD</sequence>
<gene>
    <name evidence="2" type="ORF">EDC30_104293</name>
</gene>
<keyword evidence="3" id="KW-1185">Reference proteome</keyword>
<proteinExistence type="predicted"/>
<evidence type="ECO:0000313" key="2">
    <source>
        <dbReference type="EMBL" id="TCS37489.1"/>
    </source>
</evidence>
<dbReference type="Proteomes" id="UP000295382">
    <property type="component" value="Unassembled WGS sequence"/>
</dbReference>
<protein>
    <submittedName>
        <fullName evidence="2">Uncharacterized protein</fullName>
    </submittedName>
</protein>
<name>A0A4R3I0Y0_PAULE</name>
<feature type="transmembrane region" description="Helical" evidence="1">
    <location>
        <begin position="21"/>
        <end position="42"/>
    </location>
</feature>
<dbReference type="EMBL" id="SLZQ01000004">
    <property type="protein sequence ID" value="TCS37489.1"/>
    <property type="molecule type" value="Genomic_DNA"/>
</dbReference>
<comment type="caution">
    <text evidence="2">The sequence shown here is derived from an EMBL/GenBank/DDBJ whole genome shotgun (WGS) entry which is preliminary data.</text>
</comment>
<feature type="transmembrane region" description="Helical" evidence="1">
    <location>
        <begin position="54"/>
        <end position="71"/>
    </location>
</feature>
<evidence type="ECO:0000313" key="3">
    <source>
        <dbReference type="Proteomes" id="UP000295382"/>
    </source>
</evidence>
<evidence type="ECO:0000256" key="1">
    <source>
        <dbReference type="SAM" id="Phobius"/>
    </source>
</evidence>
<organism evidence="2 3">
    <name type="scientific">Paucimonas lemoignei</name>
    <name type="common">Pseudomonas lemoignei</name>
    <dbReference type="NCBI Taxonomy" id="29443"/>
    <lineage>
        <taxon>Bacteria</taxon>
        <taxon>Pseudomonadati</taxon>
        <taxon>Pseudomonadota</taxon>
        <taxon>Betaproteobacteria</taxon>
        <taxon>Burkholderiales</taxon>
        <taxon>Burkholderiaceae</taxon>
        <taxon>Paucimonas</taxon>
    </lineage>
</organism>
<dbReference type="AlphaFoldDB" id="A0A4R3I0Y0"/>
<accession>A0A4R3I0Y0</accession>
<keyword evidence="1" id="KW-0812">Transmembrane</keyword>
<reference evidence="2 3" key="1">
    <citation type="submission" date="2019-03" db="EMBL/GenBank/DDBJ databases">
        <title>Genomic Encyclopedia of Type Strains, Phase IV (KMG-IV): sequencing the most valuable type-strain genomes for metagenomic binning, comparative biology and taxonomic classification.</title>
        <authorList>
            <person name="Goeker M."/>
        </authorList>
    </citation>
    <scope>NUCLEOTIDE SEQUENCE [LARGE SCALE GENOMIC DNA]</scope>
    <source>
        <strain evidence="2 3">DSM 7445</strain>
    </source>
</reference>
<keyword evidence="1" id="KW-1133">Transmembrane helix</keyword>
<dbReference type="RefSeq" id="WP_132258426.1">
    <property type="nucleotide sequence ID" value="NZ_SLZQ01000004.1"/>
</dbReference>
<keyword evidence="1" id="KW-0472">Membrane</keyword>